<name>A0AAU7PAF9_9XANT</name>
<keyword evidence="1" id="KW-0472">Membrane</keyword>
<gene>
    <name evidence="2" type="ORF">VZ068_01220</name>
</gene>
<accession>A0AAU7PAF9</accession>
<sequence length="99" mass="10646">MSGLLTLCYLLTAATSALGFYMATRHQRLWPQRRLSVRALRIGASVLLLLSLGCATQALGPWAGIFAAATALMLAAVALPSLDAWQQARAQRRQVRHGG</sequence>
<feature type="transmembrane region" description="Helical" evidence="1">
    <location>
        <begin position="35"/>
        <end position="55"/>
    </location>
</feature>
<evidence type="ECO:0000313" key="2">
    <source>
        <dbReference type="EMBL" id="XBS38193.1"/>
    </source>
</evidence>
<evidence type="ECO:0008006" key="3">
    <source>
        <dbReference type="Google" id="ProtNLM"/>
    </source>
</evidence>
<organism evidence="2">
    <name type="scientific">Xanthomonas sp. 10-10</name>
    <dbReference type="NCBI Taxonomy" id="3115848"/>
    <lineage>
        <taxon>Bacteria</taxon>
        <taxon>Pseudomonadati</taxon>
        <taxon>Pseudomonadota</taxon>
        <taxon>Gammaproteobacteria</taxon>
        <taxon>Lysobacterales</taxon>
        <taxon>Lysobacteraceae</taxon>
        <taxon>Xanthomonas</taxon>
    </lineage>
</organism>
<feature type="transmembrane region" description="Helical" evidence="1">
    <location>
        <begin position="62"/>
        <end position="82"/>
    </location>
</feature>
<reference evidence="2" key="1">
    <citation type="submission" date="2024-02" db="EMBL/GenBank/DDBJ databases">
        <title>Complete genome sequence of Xanthomonas sp. 10-10.</title>
        <authorList>
            <person name="Biessy A."/>
            <person name="Ciotola M."/>
            <person name="Cadieux M."/>
            <person name="Soufiane B."/>
            <person name="Laforest M."/>
            <person name="Filion M."/>
        </authorList>
    </citation>
    <scope>NUCLEOTIDE SEQUENCE</scope>
    <source>
        <strain evidence="2">10-10</strain>
    </source>
</reference>
<keyword evidence="1" id="KW-1133">Transmembrane helix</keyword>
<dbReference type="AlphaFoldDB" id="A0AAU7PAF9"/>
<dbReference type="EMBL" id="CP144460">
    <property type="protein sequence ID" value="XBS38193.1"/>
    <property type="molecule type" value="Genomic_DNA"/>
</dbReference>
<proteinExistence type="predicted"/>
<keyword evidence="1" id="KW-0812">Transmembrane</keyword>
<evidence type="ECO:0000256" key="1">
    <source>
        <dbReference type="SAM" id="Phobius"/>
    </source>
</evidence>
<protein>
    <recommendedName>
        <fullName evidence="3">DUF3325 domain-containing protein</fullName>
    </recommendedName>
</protein>
<dbReference type="RefSeq" id="WP_349656650.1">
    <property type="nucleotide sequence ID" value="NZ_CP144460.1"/>
</dbReference>